<evidence type="ECO:0000256" key="5">
    <source>
        <dbReference type="SAM" id="MobiDB-lite"/>
    </source>
</evidence>
<dbReference type="InterPro" id="IPR000962">
    <property type="entry name" value="Znf_DskA_TraR"/>
</dbReference>
<feature type="compositionally biased region" description="Basic and acidic residues" evidence="5">
    <location>
        <begin position="142"/>
        <end position="151"/>
    </location>
</feature>
<evidence type="ECO:0000256" key="3">
    <source>
        <dbReference type="ARBA" id="ARBA00022833"/>
    </source>
</evidence>
<dbReference type="SUPFAM" id="SSF109635">
    <property type="entry name" value="DnaK suppressor protein DksA, alpha-hairpin domain"/>
    <property type="match status" value="1"/>
</dbReference>
<dbReference type="GO" id="GO:0008270">
    <property type="term" value="F:zinc ion binding"/>
    <property type="evidence" value="ECO:0007669"/>
    <property type="project" value="UniProtKB-KW"/>
</dbReference>
<dbReference type="OrthoDB" id="9811543at2"/>
<dbReference type="PROSITE" id="PS51128">
    <property type="entry name" value="ZF_DKSA_2"/>
    <property type="match status" value="1"/>
</dbReference>
<evidence type="ECO:0000256" key="1">
    <source>
        <dbReference type="ARBA" id="ARBA00022723"/>
    </source>
</evidence>
<evidence type="ECO:0000313" key="8">
    <source>
        <dbReference type="Proteomes" id="UP000308230"/>
    </source>
</evidence>
<dbReference type="Pfam" id="PF01258">
    <property type="entry name" value="zf-dskA_traR"/>
    <property type="match status" value="1"/>
</dbReference>
<protein>
    <submittedName>
        <fullName evidence="7">TraR/DksA family transcriptional regulator</fullName>
    </submittedName>
</protein>
<dbReference type="Proteomes" id="UP000308230">
    <property type="component" value="Unassembled WGS sequence"/>
</dbReference>
<feature type="zinc finger region" description="dksA C4-type" evidence="4">
    <location>
        <begin position="91"/>
        <end position="115"/>
    </location>
</feature>
<dbReference type="SUPFAM" id="SSF57716">
    <property type="entry name" value="Glucocorticoid receptor-like (DNA-binding domain)"/>
    <property type="match status" value="1"/>
</dbReference>
<proteinExistence type="predicted"/>
<name>A0A5R9FGW6_9BACL</name>
<keyword evidence="8" id="KW-1185">Reference proteome</keyword>
<accession>A0A5R9FGW6</accession>
<sequence>MPLSQEELKHYKKKLLDLKKDILERNSNEQKQEDSLSEDNELNSVDNHFADLATQLYLREREMTIDDVEQNRLDNINAALDRIREGNYGICIDTGKEISKERLDAMPYASRTIQAQREFDQKRNARIESQTDEKSYATPLGELREDSRIRTADNIQSQHGNSSVENYDHAGYPSDEKGDGD</sequence>
<keyword evidence="2" id="KW-0863">Zinc-finger</keyword>
<dbReference type="PANTHER" id="PTHR33823:SF4">
    <property type="entry name" value="GENERAL STRESS PROTEIN 16O"/>
    <property type="match status" value="1"/>
</dbReference>
<dbReference type="RefSeq" id="WP_138121981.1">
    <property type="nucleotide sequence ID" value="NZ_SWLG01000001.1"/>
</dbReference>
<dbReference type="PANTHER" id="PTHR33823">
    <property type="entry name" value="RNA POLYMERASE-BINDING TRANSCRIPTION FACTOR DKSA-RELATED"/>
    <property type="match status" value="1"/>
</dbReference>
<evidence type="ECO:0000259" key="6">
    <source>
        <dbReference type="Pfam" id="PF01258"/>
    </source>
</evidence>
<reference evidence="7 8" key="1">
    <citation type="submission" date="2019-04" db="EMBL/GenBank/DDBJ databases">
        <title>Bacillus caeni sp. nov., a bacterium isolated from mangrove sediment.</title>
        <authorList>
            <person name="Huang H."/>
            <person name="Mo K."/>
            <person name="Hu Y."/>
        </authorList>
    </citation>
    <scope>NUCLEOTIDE SEQUENCE [LARGE SCALE GENOMIC DNA]</scope>
    <source>
        <strain evidence="7 8">HB172195</strain>
    </source>
</reference>
<dbReference type="InterPro" id="IPR037187">
    <property type="entry name" value="DnaK_N"/>
</dbReference>
<dbReference type="EMBL" id="SWLG01000001">
    <property type="protein sequence ID" value="TLS38785.1"/>
    <property type="molecule type" value="Genomic_DNA"/>
</dbReference>
<evidence type="ECO:0000256" key="4">
    <source>
        <dbReference type="PROSITE-ProRule" id="PRU00510"/>
    </source>
</evidence>
<comment type="caution">
    <text evidence="7">The sequence shown here is derived from an EMBL/GenBank/DDBJ whole genome shotgun (WGS) entry which is preliminary data.</text>
</comment>
<keyword evidence="1" id="KW-0479">Metal-binding</keyword>
<keyword evidence="3" id="KW-0862">Zinc</keyword>
<feature type="region of interest" description="Disordered" evidence="5">
    <location>
        <begin position="114"/>
        <end position="181"/>
    </location>
</feature>
<gene>
    <name evidence="7" type="ORF">FCL54_00255</name>
</gene>
<evidence type="ECO:0000313" key="7">
    <source>
        <dbReference type="EMBL" id="TLS38785.1"/>
    </source>
</evidence>
<dbReference type="AlphaFoldDB" id="A0A5R9FGW6"/>
<dbReference type="Gene3D" id="1.20.120.910">
    <property type="entry name" value="DksA, coiled-coil domain"/>
    <property type="match status" value="1"/>
</dbReference>
<feature type="compositionally biased region" description="Polar residues" evidence="5">
    <location>
        <begin position="153"/>
        <end position="165"/>
    </location>
</feature>
<evidence type="ECO:0000256" key="2">
    <source>
        <dbReference type="ARBA" id="ARBA00022771"/>
    </source>
</evidence>
<organism evidence="7 8">
    <name type="scientific">Exobacillus caeni</name>
    <dbReference type="NCBI Taxonomy" id="2574798"/>
    <lineage>
        <taxon>Bacteria</taxon>
        <taxon>Bacillati</taxon>
        <taxon>Bacillota</taxon>
        <taxon>Bacilli</taxon>
        <taxon>Bacillales</taxon>
        <taxon>Guptibacillaceae</taxon>
        <taxon>Exobacillus</taxon>
    </lineage>
</organism>
<feature type="domain" description="Zinc finger DksA/TraR C4-type" evidence="6">
    <location>
        <begin position="86"/>
        <end position="120"/>
    </location>
</feature>
<feature type="compositionally biased region" description="Basic and acidic residues" evidence="5">
    <location>
        <begin position="117"/>
        <end position="135"/>
    </location>
</feature>